<dbReference type="VEuPathDB" id="FungiDB:H257_15462"/>
<feature type="transmembrane region" description="Helical" evidence="3">
    <location>
        <begin position="1546"/>
        <end position="1565"/>
    </location>
</feature>
<comment type="caution">
    <text evidence="4">The sequence shown here is derived from an EMBL/GenBank/DDBJ whole genome shotgun (WGS) entry which is preliminary data.</text>
</comment>
<keyword evidence="3" id="KW-0812">Transmembrane</keyword>
<proteinExistence type="predicted"/>
<dbReference type="VEuPathDB" id="FungiDB:H257_15454"/>
<feature type="transmembrane region" description="Helical" evidence="3">
    <location>
        <begin position="1341"/>
        <end position="1363"/>
    </location>
</feature>
<keyword evidence="1" id="KW-0175">Coiled coil</keyword>
<keyword evidence="3" id="KW-1133">Transmembrane helix</keyword>
<evidence type="ECO:0000313" key="4">
    <source>
        <dbReference type="EMBL" id="RHY67343.1"/>
    </source>
</evidence>
<evidence type="ECO:0000256" key="3">
    <source>
        <dbReference type="SAM" id="Phobius"/>
    </source>
</evidence>
<feature type="region of interest" description="Disordered" evidence="2">
    <location>
        <begin position="392"/>
        <end position="414"/>
    </location>
</feature>
<keyword evidence="3" id="KW-0472">Membrane</keyword>
<feature type="transmembrane region" description="Helical" evidence="3">
    <location>
        <begin position="1422"/>
        <end position="1447"/>
    </location>
</feature>
<gene>
    <name evidence="4" type="ORF">DYB30_009477</name>
</gene>
<evidence type="ECO:0000256" key="1">
    <source>
        <dbReference type="SAM" id="Coils"/>
    </source>
</evidence>
<feature type="transmembrane region" description="Helical" evidence="3">
    <location>
        <begin position="1467"/>
        <end position="1489"/>
    </location>
</feature>
<feature type="coiled-coil region" evidence="1">
    <location>
        <begin position="293"/>
        <end position="361"/>
    </location>
</feature>
<evidence type="ECO:0000313" key="5">
    <source>
        <dbReference type="Proteomes" id="UP000266643"/>
    </source>
</evidence>
<organism evidence="4 5">
    <name type="scientific">Aphanomyces astaci</name>
    <name type="common">Crayfish plague agent</name>
    <dbReference type="NCBI Taxonomy" id="112090"/>
    <lineage>
        <taxon>Eukaryota</taxon>
        <taxon>Sar</taxon>
        <taxon>Stramenopiles</taxon>
        <taxon>Oomycota</taxon>
        <taxon>Saprolegniomycetes</taxon>
        <taxon>Saprolegniales</taxon>
        <taxon>Verrucalvaceae</taxon>
        <taxon>Aphanomyces</taxon>
    </lineage>
</organism>
<dbReference type="Proteomes" id="UP000266643">
    <property type="component" value="Unassembled WGS sequence"/>
</dbReference>
<feature type="transmembrane region" description="Helical" evidence="3">
    <location>
        <begin position="1501"/>
        <end position="1520"/>
    </location>
</feature>
<reference evidence="4 5" key="1">
    <citation type="submission" date="2018-08" db="EMBL/GenBank/DDBJ databases">
        <title>Aphanomyces genome sequencing and annotation.</title>
        <authorList>
            <person name="Minardi D."/>
            <person name="Oidtmann B."/>
            <person name="Van Der Giezen M."/>
            <person name="Studholme D.J."/>
        </authorList>
    </citation>
    <scope>NUCLEOTIDE SEQUENCE [LARGE SCALE GENOMIC DNA]</scope>
    <source>
        <strain evidence="4 5">D2</strain>
    </source>
</reference>
<accession>A0A397DSA9</accession>
<name>A0A397DSA9_APHAT</name>
<feature type="region of interest" description="Disordered" evidence="2">
    <location>
        <begin position="734"/>
        <end position="757"/>
    </location>
</feature>
<dbReference type="EMBL" id="QUTD01004551">
    <property type="protein sequence ID" value="RHY67343.1"/>
    <property type="molecule type" value="Genomic_DNA"/>
</dbReference>
<feature type="transmembrane region" description="Helical" evidence="3">
    <location>
        <begin position="1307"/>
        <end position="1329"/>
    </location>
</feature>
<sequence>MSHRLPVPDLRLTHEPERLKPSSLQRHVSDFGSSPQAVVSAAAMSLKSKVSMHMPQLGELRRASLTSSMVKANPKVRRVPTDRSHVASFQKLLSSFDEGDNALRIVTTLNSMLQSIVSAVVTDIDNAKIAREASVHAITLFVHGVQEVATEVQSPALSALLNDLSHRILQLDKFVRGYFILETLELDQVVASLEDSLDQAYVRVQALQDELKAMVHTHKRKIAEAKLMAVIHDATAANAGHHQALTEPPSASKSQLFSSHSLTPTNMTPTDTGATAAPAYTFASTDEDVYDVNARLTREVSELTNALSETQAQLDMLKADVDMLGDATFRDRHVQRLTDELACERNRVKALEMEMLDLRVKQADLAKGVLQKHSLFRVDRSICGQEAHASAAMSTDSSADEAPLPPSADDKVATPHSSLLPAVQSARHTFKVMVNLDIKLSDMLSPPKKRSLSATARVTQAVVKLKAKLQHKTLVDSAAVPVELVELRRRMNVLYDRKRQLDECAALASSHPRPGPSLTFAELVLGWFVAKYSTLQDAESEAKAFMAGLSRFRSVCGHVWLMEEFLHGKHPDEVVSFYLWVVQGVRDIHIGARCPITATDTHPQFICKFKASLLTRTIFRVLHFRTCGFGSTDRGTAVARDDTLEVMADCGRLFAAAAAGGPMYLGEFHAILDQFVTKGNGENDEMYPLDVYLYLLVLLFKKQNEWHVAHLVEQFRHHAADAHKEEMRRQAALLAAPKNRGSNPDNKPKKKKKASALSKGAMTKEVFGAFVAKLDLVRSLGDIQEVTALVVRSRREYDSGGITSDAFIAAAHANHWFALEFATRMSLRHELHDVTDDHDKATRQLASTWNLHLSRLTIHGECDKNVFVSRYVVQLRQRVTLALHDQKTLSHKSNPHTILALCRELLRFSWQLAVLRSHGNGFTKPDDDDDDATDVMSVSTLDMTRSSELILITKGVCSLPAADGSYKPSDGSIDLEHGVDDLHPFTCIHMANVGDLFPHGTPTSMQSSESVELHRILQRYAWHVCEVYRSYSLVCNATTFGLTFAAFQELVHDLAIVTPHCTIVHLNAVYQHVVSSNIILDNRTDQHTMPQTEDKVMNDRFVELLLRLAVERHTREGRVAMPSPTQADDDRRISRIFDHFVTEYLLPNVCQAANHTFRQEVAALDVQRLLLHHRRFLRRVFLHYAKQDALDVERSKMNFGEFQTFVSEFQLNDDALFPPAMTLLVFNAVQDDVDERQCVFHEFTTAIVAIAQMKNNNPFLKWRRKADEFIGRLLDFAHANLHLMSTALFSRHLLTHVEGPQEAEGMLFRYVATLAISSGMTVCTCFTVFKWENVTRDAGHGTMFMVFFCWFIWSVCALVRTVVVYMNARLDTLDHAATRHVSFFTETFFNAISLWFVVAAYEFQRRALSPRTARSHKQCLMWYMVVIGGVSVAMVVSLIVVECSAWTVAYFDHSVPMSAVLLTNLSWATWGLRCFSIVYAGAVAVWLNLRRDRLKLAGLPKALSQIVVFFCVLNTPFLVVDPLLDYDVIKASEVSGMRVLGLMRTLSYFGGIAMSFVMGFSVRGFDSFYHSRRSSVTSSHTFPPPSRRSSFFVLSE</sequence>
<feature type="transmembrane region" description="Helical" evidence="3">
    <location>
        <begin position="1383"/>
        <end position="1401"/>
    </location>
</feature>
<dbReference type="VEuPathDB" id="FungiDB:H257_15455"/>
<feature type="compositionally biased region" description="Low complexity" evidence="2">
    <location>
        <begin position="392"/>
        <end position="402"/>
    </location>
</feature>
<protein>
    <submittedName>
        <fullName evidence="4">Uncharacterized protein</fullName>
    </submittedName>
</protein>
<evidence type="ECO:0000256" key="2">
    <source>
        <dbReference type="SAM" id="MobiDB-lite"/>
    </source>
</evidence>